<gene>
    <name evidence="1" type="ORF">NCTC10392_02999</name>
</gene>
<proteinExistence type="predicted"/>
<reference evidence="1 2" key="1">
    <citation type="submission" date="2018-06" db="EMBL/GenBank/DDBJ databases">
        <authorList>
            <consortium name="Pathogen Informatics"/>
            <person name="Doyle S."/>
        </authorList>
    </citation>
    <scope>NUCLEOTIDE SEQUENCE [LARGE SCALE GENOMIC DNA]</scope>
    <source>
        <strain evidence="1 2">NCTC10392</strain>
    </source>
</reference>
<dbReference type="Proteomes" id="UP000255125">
    <property type="component" value="Unassembled WGS sequence"/>
</dbReference>
<dbReference type="AlphaFoldDB" id="A0A379IFK5"/>
<organism evidence="1 2">
    <name type="scientific">Pseudomonas fluorescens</name>
    <dbReference type="NCBI Taxonomy" id="294"/>
    <lineage>
        <taxon>Bacteria</taxon>
        <taxon>Pseudomonadati</taxon>
        <taxon>Pseudomonadota</taxon>
        <taxon>Gammaproteobacteria</taxon>
        <taxon>Pseudomonadales</taxon>
        <taxon>Pseudomonadaceae</taxon>
        <taxon>Pseudomonas</taxon>
    </lineage>
</organism>
<evidence type="ECO:0000313" key="2">
    <source>
        <dbReference type="Proteomes" id="UP000255125"/>
    </source>
</evidence>
<dbReference type="EMBL" id="UGUS01000002">
    <property type="protein sequence ID" value="SUD31073.1"/>
    <property type="molecule type" value="Genomic_DNA"/>
</dbReference>
<accession>A0A379IFK5</accession>
<evidence type="ECO:0000313" key="1">
    <source>
        <dbReference type="EMBL" id="SUD31073.1"/>
    </source>
</evidence>
<sequence>MICVDIVCYVRSTFALGVMLLTQEEHYMDCQNLVKINRLYFS</sequence>
<protein>
    <submittedName>
        <fullName evidence="1">Uncharacterized protein</fullName>
    </submittedName>
</protein>
<name>A0A379IFK5_PSEFL</name>